<evidence type="ECO:0000313" key="2">
    <source>
        <dbReference type="EMBL" id="AUH00707.1"/>
    </source>
</evidence>
<keyword evidence="4" id="KW-1185">Reference proteome</keyword>
<dbReference type="EMBL" id="CP025085">
    <property type="protein sequence ID" value="AUH00707.1"/>
    <property type="molecule type" value="Genomic_DNA"/>
</dbReference>
<dbReference type="EMBL" id="CP025084">
    <property type="protein sequence ID" value="AUH05028.1"/>
    <property type="molecule type" value="Genomic_DNA"/>
</dbReference>
<evidence type="ECO:0000313" key="4">
    <source>
        <dbReference type="Proteomes" id="UP000017700"/>
    </source>
</evidence>
<reference evidence="3" key="2">
    <citation type="submission" date="2013-09" db="EMBL/GenBank/DDBJ databases">
        <authorList>
            <person name="Wang G."/>
            <person name="Yang Y."/>
            <person name="Su Y."/>
        </authorList>
    </citation>
    <scope>NUCLEOTIDE SEQUENCE</scope>
    <source>
        <strain evidence="3">ATCC 39006</strain>
    </source>
</reference>
<accession>A0A2I5T811</accession>
<gene>
    <name evidence="2" type="ORF">CWC46_13380</name>
    <name evidence="3" type="ORF">Ser39006_013385</name>
</gene>
<dbReference type="Proteomes" id="UP000233778">
    <property type="component" value="Chromosome"/>
</dbReference>
<feature type="chain" id="PRO_5036041066" description="DUF1795 domain-containing protein" evidence="1">
    <location>
        <begin position="25"/>
        <end position="196"/>
    </location>
</feature>
<sequence>MQFNFLSKRVIYGMLLALPLYGYADQNNADVIAGYTTQDLAAALPTSADGLKRRSINVDPASHAVEAEYIESATKRKALVTLYALPMDSNGKIPEAKNEGEPYLKAVLASAEKEMIRQRIRPEKRELVTDSGLTFNCLEAMINNKVLHLLCATTVKGRVMEVQPVTVVDDKTFDAVSKKSDDLIAALARSVVGFKK</sequence>
<evidence type="ECO:0000313" key="5">
    <source>
        <dbReference type="Proteomes" id="UP000233778"/>
    </source>
</evidence>
<dbReference type="AlphaFoldDB" id="A0A2I5T811"/>
<dbReference type="Proteomes" id="UP000017700">
    <property type="component" value="Chromosome"/>
</dbReference>
<proteinExistence type="predicted"/>
<reference evidence="3 4" key="1">
    <citation type="journal article" date="2013" name="Genome Announc.">
        <title>Draft genome sequence of Serratia sp. strain ATCC 39006, a model bacterium for analysis of the biosynthesis and regulation of prodigiosin, a carbapenem, and gas vesicles.</title>
        <authorList>
            <person name="Fineran P.C."/>
            <person name="Iglesias Cans M.C."/>
            <person name="Ramsay J.P."/>
            <person name="Wilf N.M."/>
            <person name="Cossyleon D."/>
            <person name="McNeil M.B."/>
            <person name="Williamson N.R."/>
            <person name="Monson R.E."/>
            <person name="Becher S.A."/>
            <person name="Stanton J.A."/>
            <person name="Brugger K."/>
            <person name="Brown S.D."/>
            <person name="Salmond G.P."/>
        </authorList>
    </citation>
    <scope>NUCLEOTIDE SEQUENCE [LARGE SCALE GENOMIC DNA]</scope>
    <source>
        <strain evidence="3">ATCC 39006</strain>
        <strain evidence="4">ATCC 39006 / SC 11482</strain>
    </source>
</reference>
<name>A0A2I5T811_SERS3</name>
<dbReference type="RefSeq" id="WP_021016065.1">
    <property type="nucleotide sequence ID" value="NZ_CP025084.1"/>
</dbReference>
<organism evidence="3 4">
    <name type="scientific">Serratia sp. (strain ATCC 39006)</name>
    <name type="common">Prodigiosinella confusarubida</name>
    <dbReference type="NCBI Taxonomy" id="104623"/>
    <lineage>
        <taxon>Bacteria</taxon>
        <taxon>Pseudomonadati</taxon>
        <taxon>Pseudomonadota</taxon>
        <taxon>Gammaproteobacteria</taxon>
        <taxon>Enterobacterales</taxon>
        <taxon>Pectobacteriaceae</taxon>
        <taxon>Prodigiosinella</taxon>
    </lineage>
</organism>
<dbReference type="OrthoDB" id="6432111at2"/>
<evidence type="ECO:0000313" key="3">
    <source>
        <dbReference type="EMBL" id="AUH05028.1"/>
    </source>
</evidence>
<reference evidence="2 5" key="3">
    <citation type="submission" date="2017-11" db="EMBL/GenBank/DDBJ databases">
        <title>Complete genome sequence of Serratia sp. ATCC 39006 LacA.</title>
        <authorList>
            <person name="Hampton H.G."/>
            <person name="Jackson S.A."/>
            <person name="Jauregui R."/>
            <person name="Poulter G.T.M."/>
            <person name="Salmond G.P.C."/>
            <person name="Fineran P.C."/>
        </authorList>
    </citation>
    <scope>NUCLEOTIDE SEQUENCE [LARGE SCALE GENOMIC DNA]</scope>
    <source>
        <strain evidence="2 5">ATCC 39006</strain>
    </source>
</reference>
<dbReference type="KEGG" id="serq:CWC46_13380"/>
<feature type="signal peptide" evidence="1">
    <location>
        <begin position="1"/>
        <end position="24"/>
    </location>
</feature>
<protein>
    <recommendedName>
        <fullName evidence="6">DUF1795 domain-containing protein</fullName>
    </recommendedName>
</protein>
<reference evidence="3" key="4">
    <citation type="submission" date="2017-11" db="EMBL/GenBank/DDBJ databases">
        <title>Complete genome sequence of Serratia sp. ATCC 39006.</title>
        <authorList>
            <person name="Hampton H.G."/>
            <person name="Jackson S.A."/>
            <person name="Jauregui R."/>
            <person name="Poulter G.T.M."/>
            <person name="Salmond G.P.C."/>
            <person name="Fineran P.C."/>
        </authorList>
    </citation>
    <scope>NUCLEOTIDE SEQUENCE</scope>
    <source>
        <strain evidence="3">ATCC 39006</strain>
    </source>
</reference>
<keyword evidence="1" id="KW-0732">Signal</keyword>
<evidence type="ECO:0008006" key="6">
    <source>
        <dbReference type="Google" id="ProtNLM"/>
    </source>
</evidence>
<evidence type="ECO:0000256" key="1">
    <source>
        <dbReference type="SAM" id="SignalP"/>
    </source>
</evidence>
<dbReference type="KEGG" id="sera:Ser39006_013385"/>